<dbReference type="AlphaFoldDB" id="A0A9W8UIE8"/>
<evidence type="ECO:0000313" key="4">
    <source>
        <dbReference type="Proteomes" id="UP001144673"/>
    </source>
</evidence>
<dbReference type="GeneID" id="80888804"/>
<evidence type="ECO:0000259" key="2">
    <source>
        <dbReference type="PROSITE" id="PS51388"/>
    </source>
</evidence>
<dbReference type="InterPro" id="IPR020850">
    <property type="entry name" value="GED_dom"/>
</dbReference>
<evidence type="ECO:0000256" key="1">
    <source>
        <dbReference type="SAM" id="MobiDB-lite"/>
    </source>
</evidence>
<dbReference type="RefSeq" id="XP_056050038.1">
    <property type="nucleotide sequence ID" value="XM_056192953.1"/>
</dbReference>
<dbReference type="PROSITE" id="PS51388">
    <property type="entry name" value="GED"/>
    <property type="match status" value="1"/>
</dbReference>
<feature type="domain" description="GED" evidence="2">
    <location>
        <begin position="113"/>
        <end position="204"/>
    </location>
</feature>
<reference evidence="3" key="1">
    <citation type="journal article" date="2023" name="Access Microbiol">
        <title>De-novo genome assembly for Akanthomyces muscarius, a biocontrol agent of insect agricultural pests.</title>
        <authorList>
            <person name="Erdos Z."/>
            <person name="Studholme D.J."/>
            <person name="Raymond B."/>
            <person name="Sharma M."/>
        </authorList>
    </citation>
    <scope>NUCLEOTIDE SEQUENCE</scope>
    <source>
        <strain evidence="3">Ve6</strain>
    </source>
</reference>
<comment type="caution">
    <text evidence="3">The sequence shown here is derived from an EMBL/GenBank/DDBJ whole genome shotgun (WGS) entry which is preliminary data.</text>
</comment>
<dbReference type="KEGG" id="amus:LMH87_001645"/>
<sequence length="333" mass="37835">MTVMDTRHHDETTSQRSCGLATPAAPALSRNVLLQRKLFTEIEMNLNDLCSFTAQFPESSQTIGGHLRDDEFQFTTPKWRRAPDGLHLVCNFCGSESRFSEKHIEVDMERYGGELAVDYMEAYYKLASKKFVDDISVLAVERCLINKLPSLFPSGTILDLRDDEVAYIARESDTLALERSRYGQKLATLEDAKTDLKQLDIHRALDLASPLPEAVDQVFLNKVPFRDRTPKNSSMELTQELSATTLLTLAEEFESLEDELVHALDVLYETWKKVLGHEEALQYVDEESVQIMKTLLHPDEYQVQVSLQRLALAAYDIMHPESTTAKNASEEKI</sequence>
<organism evidence="3 4">
    <name type="scientific">Akanthomyces muscarius</name>
    <name type="common">Entomopathogenic fungus</name>
    <name type="synonym">Lecanicillium muscarium</name>
    <dbReference type="NCBI Taxonomy" id="2231603"/>
    <lineage>
        <taxon>Eukaryota</taxon>
        <taxon>Fungi</taxon>
        <taxon>Dikarya</taxon>
        <taxon>Ascomycota</taxon>
        <taxon>Pezizomycotina</taxon>
        <taxon>Sordariomycetes</taxon>
        <taxon>Hypocreomycetidae</taxon>
        <taxon>Hypocreales</taxon>
        <taxon>Cordycipitaceae</taxon>
        <taxon>Akanthomyces</taxon>
    </lineage>
</organism>
<feature type="compositionally biased region" description="Basic and acidic residues" evidence="1">
    <location>
        <begin position="1"/>
        <end position="13"/>
    </location>
</feature>
<protein>
    <recommendedName>
        <fullName evidence="2">GED domain-containing protein</fullName>
    </recommendedName>
</protein>
<evidence type="ECO:0000313" key="3">
    <source>
        <dbReference type="EMBL" id="KAJ4147097.1"/>
    </source>
</evidence>
<keyword evidence="4" id="KW-1185">Reference proteome</keyword>
<proteinExistence type="predicted"/>
<accession>A0A9W8UIE8</accession>
<feature type="region of interest" description="Disordered" evidence="1">
    <location>
        <begin position="1"/>
        <end position="20"/>
    </location>
</feature>
<dbReference type="Proteomes" id="UP001144673">
    <property type="component" value="Chromosome 3"/>
</dbReference>
<gene>
    <name evidence="3" type="ORF">LMH87_001645</name>
</gene>
<name>A0A9W8UIE8_AKAMU</name>
<dbReference type="EMBL" id="JAJHUN010000010">
    <property type="protein sequence ID" value="KAJ4147097.1"/>
    <property type="molecule type" value="Genomic_DNA"/>
</dbReference>